<evidence type="ECO:0000313" key="2">
    <source>
        <dbReference type="Proteomes" id="UP000189337"/>
    </source>
</evidence>
<sequence>MVLSAFYFRDLYKMNFSFGDRLQNYNFIQKFDFKIVTFGILYTFLLQSRRILELSQKYFILV</sequence>
<dbReference type="EMBL" id="MTSU01000005">
    <property type="protein sequence ID" value="ONF93511.1"/>
    <property type="molecule type" value="Genomic_DNA"/>
</dbReference>
<dbReference type="Proteomes" id="UP000189337">
    <property type="component" value="Unassembled WGS sequence"/>
</dbReference>
<proteinExistence type="predicted"/>
<comment type="caution">
    <text evidence="1">The sequence shown here is derived from an EMBL/GenBank/DDBJ whole genome shotgun (WGS) entry which is preliminary data.</text>
</comment>
<organism evidence="1 2">
    <name type="scientific">Leptospira santarosai</name>
    <dbReference type="NCBI Taxonomy" id="28183"/>
    <lineage>
        <taxon>Bacteria</taxon>
        <taxon>Pseudomonadati</taxon>
        <taxon>Spirochaetota</taxon>
        <taxon>Spirochaetia</taxon>
        <taxon>Leptospirales</taxon>
        <taxon>Leptospiraceae</taxon>
        <taxon>Leptospira</taxon>
    </lineage>
</organism>
<gene>
    <name evidence="1" type="ORF">BWD14_08245</name>
</gene>
<evidence type="ECO:0000313" key="1">
    <source>
        <dbReference type="EMBL" id="ONF93511.1"/>
    </source>
</evidence>
<accession>A0AB73LY68</accession>
<reference evidence="1 2" key="1">
    <citation type="submission" date="2017-01" db="EMBL/GenBank/DDBJ databases">
        <title>Comparative genomic analysis of Brazilian Leptospira santarosai.</title>
        <authorList>
            <person name="Moreno L.Z."/>
            <person name="Miraglia F."/>
            <person name="Kremer F.S."/>
            <person name="Eslabao M.R."/>
            <person name="Lilenbaum W."/>
            <person name="Dellagostin O.A."/>
            <person name="Moreno A.M."/>
        </authorList>
    </citation>
    <scope>NUCLEOTIDE SEQUENCE [LARGE SCALE GENOMIC DNA]</scope>
    <source>
        <strain evidence="1 2">M52/8-19</strain>
    </source>
</reference>
<dbReference type="AlphaFoldDB" id="A0AB73LY68"/>
<name>A0AB73LY68_9LEPT</name>
<protein>
    <submittedName>
        <fullName evidence="1">Uncharacterized protein</fullName>
    </submittedName>
</protein>